<dbReference type="EMBL" id="BQNB010013959">
    <property type="protein sequence ID" value="GJT22318.1"/>
    <property type="molecule type" value="Genomic_DNA"/>
</dbReference>
<keyword evidence="3" id="KW-1185">Reference proteome</keyword>
<comment type="caution">
    <text evidence="2">The sequence shown here is derived from an EMBL/GenBank/DDBJ whole genome shotgun (WGS) entry which is preliminary data.</text>
</comment>
<evidence type="ECO:0000313" key="2">
    <source>
        <dbReference type="EMBL" id="GJT22318.1"/>
    </source>
</evidence>
<accession>A0ABQ5C8L6</accession>
<reference evidence="2" key="2">
    <citation type="submission" date="2022-01" db="EMBL/GenBank/DDBJ databases">
        <authorList>
            <person name="Yamashiro T."/>
            <person name="Shiraishi A."/>
            <person name="Satake H."/>
            <person name="Nakayama K."/>
        </authorList>
    </citation>
    <scope>NUCLEOTIDE SEQUENCE</scope>
</reference>
<reference evidence="2" key="1">
    <citation type="journal article" date="2022" name="Int. J. Mol. Sci.">
        <title>Draft Genome of Tanacetum Coccineum: Genomic Comparison of Closely Related Tanacetum-Family Plants.</title>
        <authorList>
            <person name="Yamashiro T."/>
            <person name="Shiraishi A."/>
            <person name="Nakayama K."/>
            <person name="Satake H."/>
        </authorList>
    </citation>
    <scope>NUCLEOTIDE SEQUENCE</scope>
</reference>
<dbReference type="Pfam" id="PF03732">
    <property type="entry name" value="Retrotrans_gag"/>
    <property type="match status" value="1"/>
</dbReference>
<sequence length="188" mass="22178">MDINTLTLDQYMALTQRNHGLGVVRPEIANNVNFEIKGQFMKRLGDNTFVRNHKDDAYKHVQKVLEIIDLFSITGVNHNVIMLRVFPIKLTRAEKRWKDRLPTCSIDTWALLEKAFIQKYCPPSRTAKRQEEIHNFKSEDDETFYCAWERCNDLLFKCPQHDLNSKKKVNIFYKVLDILTRQMLDSQG</sequence>
<organism evidence="2 3">
    <name type="scientific">Tanacetum coccineum</name>
    <dbReference type="NCBI Taxonomy" id="301880"/>
    <lineage>
        <taxon>Eukaryota</taxon>
        <taxon>Viridiplantae</taxon>
        <taxon>Streptophyta</taxon>
        <taxon>Embryophyta</taxon>
        <taxon>Tracheophyta</taxon>
        <taxon>Spermatophyta</taxon>
        <taxon>Magnoliopsida</taxon>
        <taxon>eudicotyledons</taxon>
        <taxon>Gunneridae</taxon>
        <taxon>Pentapetalae</taxon>
        <taxon>asterids</taxon>
        <taxon>campanulids</taxon>
        <taxon>Asterales</taxon>
        <taxon>Asteraceae</taxon>
        <taxon>Asteroideae</taxon>
        <taxon>Anthemideae</taxon>
        <taxon>Anthemidinae</taxon>
        <taxon>Tanacetum</taxon>
    </lineage>
</organism>
<name>A0ABQ5C8L6_9ASTR</name>
<gene>
    <name evidence="2" type="ORF">Tco_0892255</name>
</gene>
<dbReference type="PANTHER" id="PTHR33223:SF11">
    <property type="entry name" value="ELEMENT PROTEIN, PUTATIVE-RELATED"/>
    <property type="match status" value="1"/>
</dbReference>
<evidence type="ECO:0000313" key="3">
    <source>
        <dbReference type="Proteomes" id="UP001151760"/>
    </source>
</evidence>
<feature type="domain" description="Retrotransposon gag" evidence="1">
    <location>
        <begin position="85"/>
        <end position="176"/>
    </location>
</feature>
<dbReference type="Proteomes" id="UP001151760">
    <property type="component" value="Unassembled WGS sequence"/>
</dbReference>
<proteinExistence type="predicted"/>
<protein>
    <submittedName>
        <fullName evidence="2">Ribonuclease H-like domain-containing protein</fullName>
    </submittedName>
</protein>
<dbReference type="InterPro" id="IPR005162">
    <property type="entry name" value="Retrotrans_gag_dom"/>
</dbReference>
<evidence type="ECO:0000259" key="1">
    <source>
        <dbReference type="Pfam" id="PF03732"/>
    </source>
</evidence>
<dbReference type="PANTHER" id="PTHR33223">
    <property type="entry name" value="CCHC-TYPE DOMAIN-CONTAINING PROTEIN"/>
    <property type="match status" value="1"/>
</dbReference>